<organism evidence="2 3">
    <name type="scientific">Portunus trituberculatus</name>
    <name type="common">Swimming crab</name>
    <name type="synonym">Neptunus trituberculatus</name>
    <dbReference type="NCBI Taxonomy" id="210409"/>
    <lineage>
        <taxon>Eukaryota</taxon>
        <taxon>Metazoa</taxon>
        <taxon>Ecdysozoa</taxon>
        <taxon>Arthropoda</taxon>
        <taxon>Crustacea</taxon>
        <taxon>Multicrustacea</taxon>
        <taxon>Malacostraca</taxon>
        <taxon>Eumalacostraca</taxon>
        <taxon>Eucarida</taxon>
        <taxon>Decapoda</taxon>
        <taxon>Pleocyemata</taxon>
        <taxon>Brachyura</taxon>
        <taxon>Eubrachyura</taxon>
        <taxon>Portunoidea</taxon>
        <taxon>Portunidae</taxon>
        <taxon>Portuninae</taxon>
        <taxon>Portunus</taxon>
    </lineage>
</organism>
<evidence type="ECO:0000313" key="3">
    <source>
        <dbReference type="Proteomes" id="UP000324222"/>
    </source>
</evidence>
<dbReference type="Proteomes" id="UP000324222">
    <property type="component" value="Unassembled WGS sequence"/>
</dbReference>
<dbReference type="EMBL" id="VSRR010017650">
    <property type="protein sequence ID" value="MPC60551.1"/>
    <property type="molecule type" value="Genomic_DNA"/>
</dbReference>
<keyword evidence="3" id="KW-1185">Reference proteome</keyword>
<comment type="caution">
    <text evidence="2">The sequence shown here is derived from an EMBL/GenBank/DDBJ whole genome shotgun (WGS) entry which is preliminary data.</text>
</comment>
<reference evidence="2 3" key="1">
    <citation type="submission" date="2019-05" db="EMBL/GenBank/DDBJ databases">
        <title>Another draft genome of Portunus trituberculatus and its Hox gene families provides insights of decapod evolution.</title>
        <authorList>
            <person name="Jeong J.-H."/>
            <person name="Song I."/>
            <person name="Kim S."/>
            <person name="Choi T."/>
            <person name="Kim D."/>
            <person name="Ryu S."/>
            <person name="Kim W."/>
        </authorList>
    </citation>
    <scope>NUCLEOTIDE SEQUENCE [LARGE SCALE GENOMIC DNA]</scope>
    <source>
        <tissue evidence="2">Muscle</tissue>
    </source>
</reference>
<evidence type="ECO:0000313" key="2">
    <source>
        <dbReference type="EMBL" id="MPC60551.1"/>
    </source>
</evidence>
<evidence type="ECO:0000256" key="1">
    <source>
        <dbReference type="SAM" id="MobiDB-lite"/>
    </source>
</evidence>
<name>A0A5B7GKA1_PORTR</name>
<sequence>MRSLCERLEAWEGRQPGQVFGTCRWRRTGRCGRLWKGKGSSGSEEEVKVTVEAVHVALRGGVNGVDVPSQCASPLAPRPSPSEH</sequence>
<dbReference type="AlphaFoldDB" id="A0A5B7GKA1"/>
<accession>A0A5B7GKA1</accession>
<feature type="region of interest" description="Disordered" evidence="1">
    <location>
        <begin position="65"/>
        <end position="84"/>
    </location>
</feature>
<proteinExistence type="predicted"/>
<gene>
    <name evidence="2" type="ORF">E2C01_054600</name>
</gene>
<protein>
    <submittedName>
        <fullName evidence="2">Uncharacterized protein</fullName>
    </submittedName>
</protein>